<dbReference type="PATRIC" id="fig|888439.3.peg.512"/>
<feature type="compositionally biased region" description="Basic and acidic residues" evidence="1">
    <location>
        <begin position="418"/>
        <end position="428"/>
    </location>
</feature>
<feature type="compositionally biased region" description="Basic and acidic residues" evidence="1">
    <location>
        <begin position="437"/>
        <end position="451"/>
    </location>
</feature>
<comment type="caution">
    <text evidence="3">The sequence shown here is derived from an EMBL/GenBank/DDBJ whole genome shotgun (WGS) entry which is preliminary data.</text>
</comment>
<feature type="transmembrane region" description="Helical" evidence="2">
    <location>
        <begin position="202"/>
        <end position="221"/>
    </location>
</feature>
<feature type="transmembrane region" description="Helical" evidence="2">
    <location>
        <begin position="271"/>
        <end position="292"/>
    </location>
</feature>
<feature type="transmembrane region" description="Helical" evidence="2">
    <location>
        <begin position="304"/>
        <end position="324"/>
    </location>
</feature>
<proteinExistence type="predicted"/>
<feature type="transmembrane region" description="Helical" evidence="2">
    <location>
        <begin position="228"/>
        <end position="251"/>
    </location>
</feature>
<dbReference type="HOGENOM" id="CLU_562176_0_0_11"/>
<dbReference type="AlphaFoldDB" id="K0ZHV5"/>
<dbReference type="EMBL" id="AGWP01000004">
    <property type="protein sequence ID" value="EJZ87160.1"/>
    <property type="molecule type" value="Genomic_DNA"/>
</dbReference>
<evidence type="ECO:0000313" key="4">
    <source>
        <dbReference type="Proteomes" id="UP000006075"/>
    </source>
</evidence>
<feature type="transmembrane region" description="Helical" evidence="2">
    <location>
        <begin position="115"/>
        <end position="134"/>
    </location>
</feature>
<evidence type="ECO:0000256" key="2">
    <source>
        <dbReference type="SAM" id="Phobius"/>
    </source>
</evidence>
<keyword evidence="4" id="KW-1185">Reference proteome</keyword>
<dbReference type="eggNOG" id="COG3266">
    <property type="taxonomic scope" value="Bacteria"/>
</dbReference>
<keyword evidence="2" id="KW-0472">Membrane</keyword>
<feature type="region of interest" description="Disordered" evidence="1">
    <location>
        <begin position="372"/>
        <end position="485"/>
    </location>
</feature>
<feature type="transmembrane region" description="Helical" evidence="2">
    <location>
        <begin position="79"/>
        <end position="103"/>
    </location>
</feature>
<dbReference type="Proteomes" id="UP000006075">
    <property type="component" value="Unassembled WGS sequence"/>
</dbReference>
<organism evidence="3 4">
    <name type="scientific">Winkia neuii BV029A5</name>
    <dbReference type="NCBI Taxonomy" id="888439"/>
    <lineage>
        <taxon>Bacteria</taxon>
        <taxon>Bacillati</taxon>
        <taxon>Actinomycetota</taxon>
        <taxon>Actinomycetes</taxon>
        <taxon>Actinomycetales</taxon>
        <taxon>Actinomycetaceae</taxon>
        <taxon>Winkia</taxon>
    </lineage>
</organism>
<keyword evidence="2" id="KW-1133">Transmembrane helix</keyword>
<sequence length="485" mass="50799">MEAMTKKARSEIVIRLPEGWSKAAFVGVEYAFLGWLALVAIALVNYVSQSSSPYLEGMKWTQAVWAASDFWRLAHGGSFAFGGGSISLIPLALPVAMIALLAFAARREIAGMARAFLALGYVPTVLVLSLLTGGSSTLRIFGGALLIALLASAIALLPLLRPPAQVRAGILFAFKTLAIVAGLSVLLLAVALGIHAGGVKGIYALLSGGVVGTITITLLWLSYVPTLACWALSWCLGAGFQAGQGATSSPFSVAHLPIPALPPYGALPTKAPGVAIVLLSALFFALLGFLLARTEKFDSSKHQVDYLLTGGGIFALVMFVWAAFARGSLGVGRMEQVGLNLGSWTLWFLLAALMPLLLGAFFADPTRRSQVSGLVSKKQPVADKQTPTLTVVEDQAQENGEGEDQAQPARSEGAAGREQGEEQDHPDPAGEPGEAEQSPKGHRQEDGDEARAGSTAAPTPKRLRLIAQGQGDPDAPTTAIPKDNK</sequence>
<feature type="transmembrane region" description="Helical" evidence="2">
    <location>
        <begin position="140"/>
        <end position="160"/>
    </location>
</feature>
<dbReference type="Pfam" id="PF19877">
    <property type="entry name" value="DUF6350"/>
    <property type="match status" value="1"/>
</dbReference>
<gene>
    <name evidence="3" type="ORF">HMPREF9240_00509</name>
</gene>
<accession>K0ZHV5</accession>
<reference evidence="3 4" key="1">
    <citation type="submission" date="2012-07" db="EMBL/GenBank/DDBJ databases">
        <title>The Genome Sequence of Actinomyces neuii subsp. anitratus BVS029A5.</title>
        <authorList>
            <consortium name="The Broad Institute Genome Sequencing Platform"/>
            <person name="Earl A."/>
            <person name="Ward D."/>
            <person name="Feldgarden M."/>
            <person name="Gevers D."/>
            <person name="Saerens B."/>
            <person name="Vaneechoutte M."/>
            <person name="Walker B."/>
            <person name="Young S.K."/>
            <person name="Zeng Q."/>
            <person name="Gargeya S."/>
            <person name="Fitzgerald M."/>
            <person name="Haas B."/>
            <person name="Abouelleil A."/>
            <person name="Alvarado L."/>
            <person name="Arachchi H.M."/>
            <person name="Berlin A."/>
            <person name="Chapman S.B."/>
            <person name="Goldberg J."/>
            <person name="Griggs A."/>
            <person name="Gujja S."/>
            <person name="Hansen M."/>
            <person name="Howarth C."/>
            <person name="Imamovic A."/>
            <person name="Larimer J."/>
            <person name="McCowen C."/>
            <person name="Montmayeur A."/>
            <person name="Murphy C."/>
            <person name="Neiman D."/>
            <person name="Pearson M."/>
            <person name="Priest M."/>
            <person name="Roberts A."/>
            <person name="Saif S."/>
            <person name="Shea T."/>
            <person name="Sisk P."/>
            <person name="Sykes S."/>
            <person name="Wortman J."/>
            <person name="Nusbaum C."/>
            <person name="Birren B."/>
        </authorList>
    </citation>
    <scope>NUCLEOTIDE SEQUENCE [LARGE SCALE GENOMIC DNA]</scope>
    <source>
        <strain evidence="3 4">BVS029A5</strain>
    </source>
</reference>
<dbReference type="InterPro" id="IPR045931">
    <property type="entry name" value="DUF6350"/>
</dbReference>
<feature type="transmembrane region" description="Helical" evidence="2">
    <location>
        <begin position="172"/>
        <end position="196"/>
    </location>
</feature>
<feature type="transmembrane region" description="Helical" evidence="2">
    <location>
        <begin position="23"/>
        <end position="47"/>
    </location>
</feature>
<name>K0ZHV5_9ACTO</name>
<protein>
    <submittedName>
        <fullName evidence="3">Uncharacterized protein</fullName>
    </submittedName>
</protein>
<feature type="transmembrane region" description="Helical" evidence="2">
    <location>
        <begin position="344"/>
        <end position="363"/>
    </location>
</feature>
<keyword evidence="2" id="KW-0812">Transmembrane</keyword>
<evidence type="ECO:0000313" key="3">
    <source>
        <dbReference type="EMBL" id="EJZ87160.1"/>
    </source>
</evidence>
<evidence type="ECO:0000256" key="1">
    <source>
        <dbReference type="SAM" id="MobiDB-lite"/>
    </source>
</evidence>